<keyword evidence="1" id="KW-0472">Membrane</keyword>
<proteinExistence type="predicted"/>
<gene>
    <name evidence="2" type="ORF">ASPFODRAFT_516728</name>
</gene>
<sequence length="71" mass="8221">MDRLFRQKSGNMWLCGVVVIPSDFEDFVVSKVPTTPVRTRARPILILIFFYNSYARVMFLFLFSGISLISI</sequence>
<keyword evidence="1" id="KW-0812">Transmembrane</keyword>
<reference evidence="3" key="1">
    <citation type="journal article" date="2017" name="Genome Biol.">
        <title>Comparative genomics reveals high biological diversity and specific adaptations in the industrially and medically important fungal genus Aspergillus.</title>
        <authorList>
            <person name="de Vries R.P."/>
            <person name="Riley R."/>
            <person name="Wiebenga A."/>
            <person name="Aguilar-Osorio G."/>
            <person name="Amillis S."/>
            <person name="Uchima C.A."/>
            <person name="Anderluh G."/>
            <person name="Asadollahi M."/>
            <person name="Askin M."/>
            <person name="Barry K."/>
            <person name="Battaglia E."/>
            <person name="Bayram O."/>
            <person name="Benocci T."/>
            <person name="Braus-Stromeyer S.A."/>
            <person name="Caldana C."/>
            <person name="Canovas D."/>
            <person name="Cerqueira G.C."/>
            <person name="Chen F."/>
            <person name="Chen W."/>
            <person name="Choi C."/>
            <person name="Clum A."/>
            <person name="Dos Santos R.A."/>
            <person name="Damasio A.R."/>
            <person name="Diallinas G."/>
            <person name="Emri T."/>
            <person name="Fekete E."/>
            <person name="Flipphi M."/>
            <person name="Freyberg S."/>
            <person name="Gallo A."/>
            <person name="Gournas C."/>
            <person name="Habgood R."/>
            <person name="Hainaut M."/>
            <person name="Harispe M.L."/>
            <person name="Henrissat B."/>
            <person name="Hilden K.S."/>
            <person name="Hope R."/>
            <person name="Hossain A."/>
            <person name="Karabika E."/>
            <person name="Karaffa L."/>
            <person name="Karanyi Z."/>
            <person name="Krasevec N."/>
            <person name="Kuo A."/>
            <person name="Kusch H."/>
            <person name="LaButti K."/>
            <person name="Lagendijk E.L."/>
            <person name="Lapidus A."/>
            <person name="Levasseur A."/>
            <person name="Lindquist E."/>
            <person name="Lipzen A."/>
            <person name="Logrieco A.F."/>
            <person name="MacCabe A."/>
            <person name="Maekelae M.R."/>
            <person name="Malavazi I."/>
            <person name="Melin P."/>
            <person name="Meyer V."/>
            <person name="Mielnichuk N."/>
            <person name="Miskei M."/>
            <person name="Molnar A.P."/>
            <person name="Mule G."/>
            <person name="Ngan C.Y."/>
            <person name="Orejas M."/>
            <person name="Orosz E."/>
            <person name="Ouedraogo J.P."/>
            <person name="Overkamp K.M."/>
            <person name="Park H.-S."/>
            <person name="Perrone G."/>
            <person name="Piumi F."/>
            <person name="Punt P.J."/>
            <person name="Ram A.F."/>
            <person name="Ramon A."/>
            <person name="Rauscher S."/>
            <person name="Record E."/>
            <person name="Riano-Pachon D.M."/>
            <person name="Robert V."/>
            <person name="Roehrig J."/>
            <person name="Ruller R."/>
            <person name="Salamov A."/>
            <person name="Salih N.S."/>
            <person name="Samson R.A."/>
            <person name="Sandor E."/>
            <person name="Sanguinetti M."/>
            <person name="Schuetze T."/>
            <person name="Sepcic K."/>
            <person name="Shelest E."/>
            <person name="Sherlock G."/>
            <person name="Sophianopoulou V."/>
            <person name="Squina F.M."/>
            <person name="Sun H."/>
            <person name="Susca A."/>
            <person name="Todd R.B."/>
            <person name="Tsang A."/>
            <person name="Unkles S.E."/>
            <person name="van de Wiele N."/>
            <person name="van Rossen-Uffink D."/>
            <person name="Oliveira J.V."/>
            <person name="Vesth T.C."/>
            <person name="Visser J."/>
            <person name="Yu J.-H."/>
            <person name="Zhou M."/>
            <person name="Andersen M.R."/>
            <person name="Archer D.B."/>
            <person name="Baker S.E."/>
            <person name="Benoit I."/>
            <person name="Brakhage A.A."/>
            <person name="Braus G.H."/>
            <person name="Fischer R."/>
            <person name="Frisvad J.C."/>
            <person name="Goldman G.H."/>
            <person name="Houbraken J."/>
            <person name="Oakley B."/>
            <person name="Pocsi I."/>
            <person name="Scazzocchio C."/>
            <person name="Seiboth B."/>
            <person name="vanKuyk P.A."/>
            <person name="Wortman J."/>
            <person name="Dyer P.S."/>
            <person name="Grigoriev I.V."/>
        </authorList>
    </citation>
    <scope>NUCLEOTIDE SEQUENCE [LARGE SCALE GENOMIC DNA]</scope>
    <source>
        <strain evidence="3">CBS 106.47</strain>
    </source>
</reference>
<feature type="transmembrane region" description="Helical" evidence="1">
    <location>
        <begin position="44"/>
        <end position="69"/>
    </location>
</feature>
<name>A0A1M3TU54_ASPLC</name>
<dbReference type="Proteomes" id="UP000184063">
    <property type="component" value="Unassembled WGS sequence"/>
</dbReference>
<organism evidence="2 3">
    <name type="scientific">Aspergillus luchuensis (strain CBS 106.47)</name>
    <dbReference type="NCBI Taxonomy" id="1137211"/>
    <lineage>
        <taxon>Eukaryota</taxon>
        <taxon>Fungi</taxon>
        <taxon>Dikarya</taxon>
        <taxon>Ascomycota</taxon>
        <taxon>Pezizomycotina</taxon>
        <taxon>Eurotiomycetes</taxon>
        <taxon>Eurotiomycetidae</taxon>
        <taxon>Eurotiales</taxon>
        <taxon>Aspergillaceae</taxon>
        <taxon>Aspergillus</taxon>
        <taxon>Aspergillus subgen. Circumdati</taxon>
    </lineage>
</organism>
<dbReference type="AlphaFoldDB" id="A0A1M3TU54"/>
<evidence type="ECO:0000313" key="2">
    <source>
        <dbReference type="EMBL" id="OJZ90124.1"/>
    </source>
</evidence>
<evidence type="ECO:0000256" key="1">
    <source>
        <dbReference type="SAM" id="Phobius"/>
    </source>
</evidence>
<accession>A0A1M3TU54</accession>
<keyword evidence="1" id="KW-1133">Transmembrane helix</keyword>
<protein>
    <submittedName>
        <fullName evidence="2">Uncharacterized protein</fullName>
    </submittedName>
</protein>
<dbReference type="VEuPathDB" id="FungiDB:ASPFODRAFT_516728"/>
<evidence type="ECO:0000313" key="3">
    <source>
        <dbReference type="Proteomes" id="UP000184063"/>
    </source>
</evidence>
<dbReference type="EMBL" id="KV878238">
    <property type="protein sequence ID" value="OJZ90124.1"/>
    <property type="molecule type" value="Genomic_DNA"/>
</dbReference>